<dbReference type="GO" id="GO:0005634">
    <property type="term" value="C:nucleus"/>
    <property type="evidence" value="ECO:0007669"/>
    <property type="project" value="UniProtKB-SubCell"/>
</dbReference>
<dbReference type="PANTHER" id="PTHR13539">
    <property type="entry name" value="CALMODULIN-LYSINE N-METHYLTRANSFERASE"/>
    <property type="match status" value="1"/>
</dbReference>
<dbReference type="EC" id="2.1.1.60" evidence="3"/>
<organism evidence="10 11">
    <name type="scientific">Triparma strigata</name>
    <dbReference type="NCBI Taxonomy" id="1606541"/>
    <lineage>
        <taxon>Eukaryota</taxon>
        <taxon>Sar</taxon>
        <taxon>Stramenopiles</taxon>
        <taxon>Ochrophyta</taxon>
        <taxon>Bolidophyceae</taxon>
        <taxon>Parmales</taxon>
        <taxon>Triparmaceae</taxon>
        <taxon>Triparma</taxon>
    </lineage>
</organism>
<name>A0A9W7EGT8_9STRA</name>
<feature type="region of interest" description="Disordered" evidence="9">
    <location>
        <begin position="1"/>
        <end position="21"/>
    </location>
</feature>
<evidence type="ECO:0000256" key="1">
    <source>
        <dbReference type="ARBA" id="ARBA00004123"/>
    </source>
</evidence>
<dbReference type="PANTHER" id="PTHR13539:SF3">
    <property type="entry name" value="CALMODULIN-LYSINE N-METHYLTRANSFERASE"/>
    <property type="match status" value="1"/>
</dbReference>
<sequence>MSALSSSSELPSNPTPSASSDHWSILKSTLTSPNQVSKTEAFKSHSVHRFKGYDICAPLPITPDHISYLAAKYASLQEYVINASLPLSETILDINVTASTLSLISPHLHPKPPFSNRHSQKLTLVSPPPSLLSSLSIITTLSSTPTSTTVLLSLSSLPSSSKTLSLKIYPPNLYTRSINLSKPTLSDITSNILTGVDNTGQTRLWDCSRILLHYVTKEIEGKRKVIELGGGQAGLSGFKLGGTVTDGHPESVYNNLVNSKLNGSKSTVKKLMWNEGKVGVAECEEIVEGGKFDLGVCADCVHFVDFHSDLICTVGRVIEKGGLAIFLQPTRGDSMDTFLGYFDRVECFAVEVKTAEEVCEEVWEKHLEALGDESYVEDLHCPRWIFLTKVEEWREKEDGDRIREWGRREKARREEERRERLKAAAKG</sequence>
<evidence type="ECO:0000256" key="5">
    <source>
        <dbReference type="ARBA" id="ARBA00022490"/>
    </source>
</evidence>
<dbReference type="Gene3D" id="3.40.50.150">
    <property type="entry name" value="Vaccinia Virus protein VP39"/>
    <property type="match status" value="1"/>
</dbReference>
<evidence type="ECO:0000313" key="10">
    <source>
        <dbReference type="EMBL" id="GMH78363.1"/>
    </source>
</evidence>
<evidence type="ECO:0000256" key="2">
    <source>
        <dbReference type="ARBA" id="ARBA00004496"/>
    </source>
</evidence>
<keyword evidence="6" id="KW-0489">Methyltransferase</keyword>
<feature type="compositionally biased region" description="Low complexity" evidence="9">
    <location>
        <begin position="1"/>
        <end position="17"/>
    </location>
</feature>
<proteinExistence type="predicted"/>
<keyword evidence="11" id="KW-1185">Reference proteome</keyword>
<evidence type="ECO:0000256" key="9">
    <source>
        <dbReference type="SAM" id="MobiDB-lite"/>
    </source>
</evidence>
<evidence type="ECO:0000313" key="11">
    <source>
        <dbReference type="Proteomes" id="UP001165085"/>
    </source>
</evidence>
<dbReference type="SUPFAM" id="SSF53335">
    <property type="entry name" value="S-adenosyl-L-methionine-dependent methyltransferases"/>
    <property type="match status" value="1"/>
</dbReference>
<dbReference type="OrthoDB" id="413520at2759"/>
<dbReference type="AlphaFoldDB" id="A0A9W7EGT8"/>
<dbReference type="Proteomes" id="UP001165085">
    <property type="component" value="Unassembled WGS sequence"/>
</dbReference>
<evidence type="ECO:0000256" key="8">
    <source>
        <dbReference type="ARBA" id="ARBA00023242"/>
    </source>
</evidence>
<evidence type="ECO:0000256" key="6">
    <source>
        <dbReference type="ARBA" id="ARBA00022603"/>
    </source>
</evidence>
<keyword evidence="8" id="KW-0539">Nucleus</keyword>
<dbReference type="GO" id="GO:0018025">
    <property type="term" value="F:calmodulin-lysine N-methyltransferase activity"/>
    <property type="evidence" value="ECO:0007669"/>
    <property type="project" value="UniProtKB-EC"/>
</dbReference>
<dbReference type="InterPro" id="IPR029063">
    <property type="entry name" value="SAM-dependent_MTases_sf"/>
</dbReference>
<dbReference type="EMBL" id="BRXY01000220">
    <property type="protein sequence ID" value="GMH78363.1"/>
    <property type="molecule type" value="Genomic_DNA"/>
</dbReference>
<keyword evidence="7" id="KW-0808">Transferase</keyword>
<accession>A0A9W7EGT8</accession>
<dbReference type="InterPro" id="IPR025800">
    <property type="entry name" value="CaM-Lys-N-MeTrfase"/>
</dbReference>
<dbReference type="GO" id="GO:0032259">
    <property type="term" value="P:methylation"/>
    <property type="evidence" value="ECO:0007669"/>
    <property type="project" value="UniProtKB-KW"/>
</dbReference>
<comment type="subcellular location">
    <subcellularLocation>
        <location evidence="2">Cytoplasm</location>
    </subcellularLocation>
    <subcellularLocation>
        <location evidence="1">Nucleus</location>
    </subcellularLocation>
</comment>
<evidence type="ECO:0000256" key="4">
    <source>
        <dbReference type="ARBA" id="ARBA00020594"/>
    </source>
</evidence>
<dbReference type="InterPro" id="IPR019410">
    <property type="entry name" value="Methyltransf_16"/>
</dbReference>
<gene>
    <name evidence="10" type="ORF">TrST_g3551</name>
</gene>
<evidence type="ECO:0000256" key="3">
    <source>
        <dbReference type="ARBA" id="ARBA00011914"/>
    </source>
</evidence>
<reference evidence="11" key="1">
    <citation type="journal article" date="2023" name="Commun. Biol.">
        <title>Genome analysis of Parmales, the sister group of diatoms, reveals the evolutionary specialization of diatoms from phago-mixotrophs to photoautotrophs.</title>
        <authorList>
            <person name="Ban H."/>
            <person name="Sato S."/>
            <person name="Yoshikawa S."/>
            <person name="Yamada K."/>
            <person name="Nakamura Y."/>
            <person name="Ichinomiya M."/>
            <person name="Sato N."/>
            <person name="Blanc-Mathieu R."/>
            <person name="Endo H."/>
            <person name="Kuwata A."/>
            <person name="Ogata H."/>
        </authorList>
    </citation>
    <scope>NUCLEOTIDE SEQUENCE [LARGE SCALE GENOMIC DNA]</scope>
    <source>
        <strain evidence="11">NIES 3701</strain>
    </source>
</reference>
<keyword evidence="5" id="KW-0963">Cytoplasm</keyword>
<dbReference type="GO" id="GO:0005737">
    <property type="term" value="C:cytoplasm"/>
    <property type="evidence" value="ECO:0007669"/>
    <property type="project" value="UniProtKB-SubCell"/>
</dbReference>
<protein>
    <recommendedName>
        <fullName evidence="4">Calmodulin-lysine N-methyltransferase</fullName>
        <ecNumber evidence="3">2.1.1.60</ecNumber>
    </recommendedName>
</protein>
<comment type="caution">
    <text evidence="10">The sequence shown here is derived from an EMBL/GenBank/DDBJ whole genome shotgun (WGS) entry which is preliminary data.</text>
</comment>
<dbReference type="Pfam" id="PF10294">
    <property type="entry name" value="Methyltransf_16"/>
    <property type="match status" value="1"/>
</dbReference>
<evidence type="ECO:0000256" key="7">
    <source>
        <dbReference type="ARBA" id="ARBA00022679"/>
    </source>
</evidence>